<reference evidence="1 2" key="1">
    <citation type="submission" date="2021-06" db="EMBL/GenBank/DDBJ databases">
        <title>Caerostris extrusa draft genome.</title>
        <authorList>
            <person name="Kono N."/>
            <person name="Arakawa K."/>
        </authorList>
    </citation>
    <scope>NUCLEOTIDE SEQUENCE [LARGE SCALE GENOMIC DNA]</scope>
</reference>
<gene>
    <name evidence="1" type="ORF">CEXT_813391</name>
</gene>
<dbReference type="Proteomes" id="UP001054945">
    <property type="component" value="Unassembled WGS sequence"/>
</dbReference>
<proteinExistence type="predicted"/>
<keyword evidence="2" id="KW-1185">Reference proteome</keyword>
<organism evidence="1 2">
    <name type="scientific">Caerostris extrusa</name>
    <name type="common">Bark spider</name>
    <name type="synonym">Caerostris bankana</name>
    <dbReference type="NCBI Taxonomy" id="172846"/>
    <lineage>
        <taxon>Eukaryota</taxon>
        <taxon>Metazoa</taxon>
        <taxon>Ecdysozoa</taxon>
        <taxon>Arthropoda</taxon>
        <taxon>Chelicerata</taxon>
        <taxon>Arachnida</taxon>
        <taxon>Araneae</taxon>
        <taxon>Araneomorphae</taxon>
        <taxon>Entelegynae</taxon>
        <taxon>Araneoidea</taxon>
        <taxon>Araneidae</taxon>
        <taxon>Caerostris</taxon>
    </lineage>
</organism>
<evidence type="ECO:0000313" key="1">
    <source>
        <dbReference type="EMBL" id="GIY94509.1"/>
    </source>
</evidence>
<accession>A0AAV4XIN9</accession>
<dbReference type="EMBL" id="BPLR01017794">
    <property type="protein sequence ID" value="GIY94509.1"/>
    <property type="molecule type" value="Genomic_DNA"/>
</dbReference>
<sequence length="137" mass="15690">MGFSAARSRPFFRLETEEEDTKSFKPELCVALVRLVAVGQKDSCPNLLVPSIAVENQLVRRLFESRPWKGNKMPKSEIFRESVYLDGSAPEWELATNAAPNGRQGTRKSWRSKKRADIWRVAVGTGMRYNRQQNRGF</sequence>
<protein>
    <submittedName>
        <fullName evidence="1">Uncharacterized protein</fullName>
    </submittedName>
</protein>
<name>A0AAV4XIN9_CAEEX</name>
<dbReference type="AlphaFoldDB" id="A0AAV4XIN9"/>
<comment type="caution">
    <text evidence="1">The sequence shown here is derived from an EMBL/GenBank/DDBJ whole genome shotgun (WGS) entry which is preliminary data.</text>
</comment>
<evidence type="ECO:0000313" key="2">
    <source>
        <dbReference type="Proteomes" id="UP001054945"/>
    </source>
</evidence>